<evidence type="ECO:0000313" key="3">
    <source>
        <dbReference type="RefSeq" id="XP_024867550.1"/>
    </source>
</evidence>
<sequence>MDILDPLPLTKSGNKYLLVIVDCFTKWVEAFPLRNMRARIVAETFVNQFISRYGVPSEVHTDQGRNFESRLFAEMMGLLRIKKTRTTALHLQSDGQIERQHQTITNYLAKINKIQRDWDKWIPLFLLAYKSSKHETTGVTPAEMYCARNLKLPLDLLQGSPPGLWEESPKSEGDFIKRLREKLEGIR</sequence>
<dbReference type="RefSeq" id="XP_024867550.1">
    <property type="nucleotide sequence ID" value="XM_025011782.1"/>
</dbReference>
<name>A0A6J1PE53_9HYME</name>
<keyword evidence="2" id="KW-1185">Reference proteome</keyword>
<dbReference type="GO" id="GO:0003676">
    <property type="term" value="F:nucleic acid binding"/>
    <property type="evidence" value="ECO:0007669"/>
    <property type="project" value="InterPro"/>
</dbReference>
<dbReference type="Proteomes" id="UP000504618">
    <property type="component" value="Unplaced"/>
</dbReference>
<dbReference type="GeneID" id="112451876"/>
<evidence type="ECO:0000313" key="2">
    <source>
        <dbReference type="Proteomes" id="UP000504618"/>
    </source>
</evidence>
<dbReference type="AlphaFoldDB" id="A0A6J1PE53"/>
<reference evidence="3" key="1">
    <citation type="submission" date="2025-08" db="UniProtKB">
        <authorList>
            <consortium name="RefSeq"/>
        </authorList>
    </citation>
    <scope>IDENTIFICATION</scope>
    <source>
        <tissue evidence="3">Whole body</tissue>
    </source>
</reference>
<dbReference type="SUPFAM" id="SSF53098">
    <property type="entry name" value="Ribonuclease H-like"/>
    <property type="match status" value="1"/>
</dbReference>
<dbReference type="InterPro" id="IPR012337">
    <property type="entry name" value="RNaseH-like_sf"/>
</dbReference>
<dbReference type="GO" id="GO:0015074">
    <property type="term" value="P:DNA integration"/>
    <property type="evidence" value="ECO:0007669"/>
    <property type="project" value="InterPro"/>
</dbReference>
<evidence type="ECO:0000259" key="1">
    <source>
        <dbReference type="PROSITE" id="PS50994"/>
    </source>
</evidence>
<dbReference type="Pfam" id="PF00665">
    <property type="entry name" value="rve"/>
    <property type="match status" value="1"/>
</dbReference>
<dbReference type="InterPro" id="IPR050951">
    <property type="entry name" value="Retrovirus_Pol_polyprotein"/>
</dbReference>
<protein>
    <submittedName>
        <fullName evidence="3">Protein NYNRIN-like</fullName>
    </submittedName>
</protein>
<organism evidence="2 3">
    <name type="scientific">Temnothorax curvispinosus</name>
    <dbReference type="NCBI Taxonomy" id="300111"/>
    <lineage>
        <taxon>Eukaryota</taxon>
        <taxon>Metazoa</taxon>
        <taxon>Ecdysozoa</taxon>
        <taxon>Arthropoda</taxon>
        <taxon>Hexapoda</taxon>
        <taxon>Insecta</taxon>
        <taxon>Pterygota</taxon>
        <taxon>Neoptera</taxon>
        <taxon>Endopterygota</taxon>
        <taxon>Hymenoptera</taxon>
        <taxon>Apocrita</taxon>
        <taxon>Aculeata</taxon>
        <taxon>Formicoidea</taxon>
        <taxon>Formicidae</taxon>
        <taxon>Myrmicinae</taxon>
        <taxon>Temnothorax</taxon>
    </lineage>
</organism>
<dbReference type="PANTHER" id="PTHR37984">
    <property type="entry name" value="PROTEIN CBG26694"/>
    <property type="match status" value="1"/>
</dbReference>
<feature type="domain" description="Integrase catalytic" evidence="1">
    <location>
        <begin position="1"/>
        <end position="149"/>
    </location>
</feature>
<dbReference type="InterPro" id="IPR036397">
    <property type="entry name" value="RNaseH_sf"/>
</dbReference>
<proteinExistence type="predicted"/>
<dbReference type="PANTHER" id="PTHR37984:SF15">
    <property type="entry name" value="INTEGRASE CATALYTIC DOMAIN-CONTAINING PROTEIN"/>
    <property type="match status" value="1"/>
</dbReference>
<dbReference type="FunFam" id="3.30.420.10:FF:000032">
    <property type="entry name" value="Retrovirus-related Pol polyprotein from transposon 297-like Protein"/>
    <property type="match status" value="1"/>
</dbReference>
<accession>A0A6J1PE53</accession>
<dbReference type="InterPro" id="IPR001584">
    <property type="entry name" value="Integrase_cat-core"/>
</dbReference>
<dbReference type="Gene3D" id="3.30.420.10">
    <property type="entry name" value="Ribonuclease H-like superfamily/Ribonuclease H"/>
    <property type="match status" value="1"/>
</dbReference>
<dbReference type="OrthoDB" id="7551731at2759"/>
<dbReference type="PROSITE" id="PS50994">
    <property type="entry name" value="INTEGRASE"/>
    <property type="match status" value="1"/>
</dbReference>
<gene>
    <name evidence="3" type="primary">LOC112451876</name>
</gene>